<dbReference type="RefSeq" id="WP_275109715.1">
    <property type="nucleotide sequence ID" value="NZ_JAKJSC010000001.1"/>
</dbReference>
<dbReference type="Gene3D" id="3.10.450.50">
    <property type="match status" value="1"/>
</dbReference>
<evidence type="ECO:0000313" key="3">
    <source>
        <dbReference type="Proteomes" id="UP001528920"/>
    </source>
</evidence>
<sequence length="156" mass="17955">MKKTLLFTIFLFSSITLLLAQQNDVEKEKELIKNVIQSAYIDGLCNNFELDSIHEGIHPGFVLFGSGQGNILRKTTIHNWIEYAKMGKAKGNKYTFQNEFTTIKYQFIDVTGKAAVAKIDFYEGEELKFVDYLSLLKFESGWRIISKTYHALPQEK</sequence>
<comment type="caution">
    <text evidence="2">The sequence shown here is derived from an EMBL/GenBank/DDBJ whole genome shotgun (WGS) entry which is preliminary data.</text>
</comment>
<proteinExistence type="predicted"/>
<feature type="chain" id="PRO_5045564645" evidence="1">
    <location>
        <begin position="21"/>
        <end position="156"/>
    </location>
</feature>
<keyword evidence="1" id="KW-0732">Signal</keyword>
<dbReference type="Pfam" id="PF12893">
    <property type="entry name" value="Lumazine_bd_2"/>
    <property type="match status" value="1"/>
</dbReference>
<keyword evidence="3" id="KW-1185">Reference proteome</keyword>
<dbReference type="InterPro" id="IPR039437">
    <property type="entry name" value="FrzH/put_lumazine-bd"/>
</dbReference>
<feature type="signal peptide" evidence="1">
    <location>
        <begin position="1"/>
        <end position="20"/>
    </location>
</feature>
<reference evidence="2 3" key="1">
    <citation type="submission" date="2022-01" db="EMBL/GenBank/DDBJ databases">
        <title>Labilibaculum sp. nov, a marine bacterium isolated from Antarctica.</title>
        <authorList>
            <person name="Dai W."/>
        </authorList>
    </citation>
    <scope>NUCLEOTIDE SEQUENCE [LARGE SCALE GENOMIC DNA]</scope>
    <source>
        <strain evidence="2 3">DW002</strain>
    </source>
</reference>
<dbReference type="SUPFAM" id="SSF54427">
    <property type="entry name" value="NTF2-like"/>
    <property type="match status" value="1"/>
</dbReference>
<dbReference type="InterPro" id="IPR032710">
    <property type="entry name" value="NTF2-like_dom_sf"/>
</dbReference>
<name>A0ABT5VSI9_9BACT</name>
<evidence type="ECO:0000256" key="1">
    <source>
        <dbReference type="SAM" id="SignalP"/>
    </source>
</evidence>
<organism evidence="2 3">
    <name type="scientific">Paralabilibaculum antarcticum</name>
    <dbReference type="NCBI Taxonomy" id="2912572"/>
    <lineage>
        <taxon>Bacteria</taxon>
        <taxon>Pseudomonadati</taxon>
        <taxon>Bacteroidota</taxon>
        <taxon>Bacteroidia</taxon>
        <taxon>Marinilabiliales</taxon>
        <taxon>Marinifilaceae</taxon>
        <taxon>Paralabilibaculum</taxon>
    </lineage>
</organism>
<protein>
    <submittedName>
        <fullName evidence="2">Nuclear transport factor 2 family protein</fullName>
    </submittedName>
</protein>
<gene>
    <name evidence="2" type="ORF">L3049_10240</name>
</gene>
<dbReference type="EMBL" id="JAKJSC010000001">
    <property type="protein sequence ID" value="MDE5418389.1"/>
    <property type="molecule type" value="Genomic_DNA"/>
</dbReference>
<evidence type="ECO:0000313" key="2">
    <source>
        <dbReference type="EMBL" id="MDE5418389.1"/>
    </source>
</evidence>
<dbReference type="Proteomes" id="UP001528920">
    <property type="component" value="Unassembled WGS sequence"/>
</dbReference>
<accession>A0ABT5VSI9</accession>